<dbReference type="PANTHER" id="PTHR43080:SF2">
    <property type="entry name" value="CBS DOMAIN-CONTAINING PROTEIN"/>
    <property type="match status" value="1"/>
</dbReference>
<reference evidence="6" key="1">
    <citation type="journal article" date="2021" name="mSystems">
        <title>Bacteria and Archaea Synergistically Convert Glycine Betaine to Biogenic Methane in the Formosa Cold Seep of the South China Sea.</title>
        <authorList>
            <person name="Li L."/>
            <person name="Zhang W."/>
            <person name="Zhang S."/>
            <person name="Song L."/>
            <person name="Sun Q."/>
            <person name="Zhang H."/>
            <person name="Xiang H."/>
            <person name="Dong X."/>
        </authorList>
    </citation>
    <scope>NUCLEOTIDE SEQUENCE</scope>
    <source>
        <strain evidence="6">LLY</strain>
    </source>
</reference>
<dbReference type="AlphaFoldDB" id="A0A9E4ZGS2"/>
<proteinExistence type="predicted"/>
<dbReference type="PANTHER" id="PTHR43080">
    <property type="entry name" value="CBS DOMAIN-CONTAINING PROTEIN CBSX3, MITOCHONDRIAL"/>
    <property type="match status" value="1"/>
</dbReference>
<dbReference type="Gene3D" id="3.10.580.10">
    <property type="entry name" value="CBS-domain"/>
    <property type="match status" value="2"/>
</dbReference>
<evidence type="ECO:0000256" key="2">
    <source>
        <dbReference type="ARBA" id="ARBA00023122"/>
    </source>
</evidence>
<feature type="domain" description="CBS" evidence="5">
    <location>
        <begin position="7"/>
        <end position="64"/>
    </location>
</feature>
<feature type="domain" description="CBS" evidence="5">
    <location>
        <begin position="68"/>
        <end position="129"/>
    </location>
</feature>
<gene>
    <name evidence="6" type="ORF">KDK67_10425</name>
</gene>
<dbReference type="GO" id="GO:0009086">
    <property type="term" value="P:methionine biosynthetic process"/>
    <property type="evidence" value="ECO:0007669"/>
    <property type="project" value="UniProtKB-KW"/>
</dbReference>
<dbReference type="Proteomes" id="UP001056766">
    <property type="component" value="Unassembled WGS sequence"/>
</dbReference>
<dbReference type="SMART" id="SM00116">
    <property type="entry name" value="CBS"/>
    <property type="match status" value="4"/>
</dbReference>
<accession>A0A9E4ZGS2</accession>
<evidence type="ECO:0000259" key="5">
    <source>
        <dbReference type="PROSITE" id="PS51371"/>
    </source>
</evidence>
<dbReference type="SUPFAM" id="SSF54631">
    <property type="entry name" value="CBS-domain pair"/>
    <property type="match status" value="2"/>
</dbReference>
<evidence type="ECO:0000256" key="4">
    <source>
        <dbReference type="PROSITE-ProRule" id="PRU00703"/>
    </source>
</evidence>
<keyword evidence="2 4" id="KW-0129">CBS domain</keyword>
<feature type="domain" description="CBS" evidence="5">
    <location>
        <begin position="134"/>
        <end position="192"/>
    </location>
</feature>
<name>A0A9E4ZGS2_9EURY</name>
<evidence type="ECO:0000313" key="7">
    <source>
        <dbReference type="Proteomes" id="UP001056766"/>
    </source>
</evidence>
<dbReference type="InterPro" id="IPR046342">
    <property type="entry name" value="CBS_dom_sf"/>
</dbReference>
<sequence>MKVNEIMSKDAVSVKEHDNMTYARQLIRDHFLRGLAVTNANGKMVGILKDKDILNIASTRSNVTIEGFVNDCPLITPETDIMDAARLIIASGVGLCPVVASETDKEIVGMVSNSDILANIGPHKINTKVAADVMTTDVISCNPQDILTKIWPILLTSNCSGLPVVTNAHELQGMVTIRDIIRSGFVRPAISEKNQTQSKDVPPVEQIMSTPAYTVASDTSVKECIEKMLHYDIGRLTVVDDGKVTGIVARTDILRASL</sequence>
<keyword evidence="3" id="KW-0486">Methionine biosynthesis</keyword>
<organism evidence="6 7">
    <name type="scientific">Methanococcoides seepicolus</name>
    <dbReference type="NCBI Taxonomy" id="2828780"/>
    <lineage>
        <taxon>Archaea</taxon>
        <taxon>Methanobacteriati</taxon>
        <taxon>Methanobacteriota</taxon>
        <taxon>Stenosarchaea group</taxon>
        <taxon>Methanomicrobia</taxon>
        <taxon>Methanosarcinales</taxon>
        <taxon>Methanosarcinaceae</taxon>
        <taxon>Methanococcoides</taxon>
    </lineage>
</organism>
<evidence type="ECO:0000256" key="1">
    <source>
        <dbReference type="ARBA" id="ARBA00022605"/>
    </source>
</evidence>
<dbReference type="PROSITE" id="PS51371">
    <property type="entry name" value="CBS"/>
    <property type="match status" value="4"/>
</dbReference>
<keyword evidence="7" id="KW-1185">Reference proteome</keyword>
<comment type="caution">
    <text evidence="6">The sequence shown here is derived from an EMBL/GenBank/DDBJ whole genome shotgun (WGS) entry which is preliminary data.</text>
</comment>
<keyword evidence="1" id="KW-0028">Amino-acid biosynthesis</keyword>
<dbReference type="EMBL" id="JAGSOI010000047">
    <property type="protein sequence ID" value="MCM1987392.1"/>
    <property type="molecule type" value="Genomic_DNA"/>
</dbReference>
<evidence type="ECO:0000256" key="3">
    <source>
        <dbReference type="ARBA" id="ARBA00023167"/>
    </source>
</evidence>
<reference evidence="6" key="2">
    <citation type="submission" date="2021-04" db="EMBL/GenBank/DDBJ databases">
        <authorList>
            <person name="Dong X."/>
        </authorList>
    </citation>
    <scope>NUCLEOTIDE SEQUENCE</scope>
    <source>
        <strain evidence="6">LLY</strain>
    </source>
</reference>
<dbReference type="InterPro" id="IPR000644">
    <property type="entry name" value="CBS_dom"/>
</dbReference>
<protein>
    <submittedName>
        <fullName evidence="6">CBS domain-containing protein</fullName>
    </submittedName>
</protein>
<dbReference type="CDD" id="cd02205">
    <property type="entry name" value="CBS_pair_SF"/>
    <property type="match status" value="1"/>
</dbReference>
<evidence type="ECO:0000313" key="6">
    <source>
        <dbReference type="EMBL" id="MCM1987392.1"/>
    </source>
</evidence>
<feature type="domain" description="CBS" evidence="5">
    <location>
        <begin position="208"/>
        <end position="258"/>
    </location>
</feature>
<dbReference type="Pfam" id="PF00571">
    <property type="entry name" value="CBS"/>
    <property type="match status" value="4"/>
</dbReference>
<dbReference type="InterPro" id="IPR051257">
    <property type="entry name" value="Diverse_CBS-Domain"/>
</dbReference>
<dbReference type="RefSeq" id="WP_250868736.1">
    <property type="nucleotide sequence ID" value="NZ_JAGSOI010000047.1"/>
</dbReference>